<dbReference type="PANTHER" id="PTHR10098:SF108">
    <property type="entry name" value="TETRATRICOPEPTIDE REPEAT PROTEIN 28"/>
    <property type="match status" value="1"/>
</dbReference>
<dbReference type="Proteomes" id="UP001596001">
    <property type="component" value="Unassembled WGS sequence"/>
</dbReference>
<feature type="domain" description="CHAT" evidence="4">
    <location>
        <begin position="498"/>
        <end position="762"/>
    </location>
</feature>
<evidence type="ECO:0000259" key="4">
    <source>
        <dbReference type="Pfam" id="PF12770"/>
    </source>
</evidence>
<accession>A0ABV9Q8V4</accession>
<evidence type="ECO:0000256" key="1">
    <source>
        <dbReference type="PROSITE-ProRule" id="PRU00339"/>
    </source>
</evidence>
<dbReference type="InterPro" id="IPR024983">
    <property type="entry name" value="CHAT_dom"/>
</dbReference>
<organism evidence="5 6">
    <name type="scientific">Giesbergeria sinuosa</name>
    <dbReference type="NCBI Taxonomy" id="80883"/>
    <lineage>
        <taxon>Bacteria</taxon>
        <taxon>Pseudomonadati</taxon>
        <taxon>Pseudomonadota</taxon>
        <taxon>Betaproteobacteria</taxon>
        <taxon>Burkholderiales</taxon>
        <taxon>Comamonadaceae</taxon>
        <taxon>Giesbergeria</taxon>
    </lineage>
</organism>
<keyword evidence="1" id="KW-0802">TPR repeat</keyword>
<dbReference type="Pfam" id="PF13181">
    <property type="entry name" value="TPR_8"/>
    <property type="match status" value="1"/>
</dbReference>
<dbReference type="SMART" id="SM00028">
    <property type="entry name" value="TPR"/>
    <property type="match status" value="1"/>
</dbReference>
<dbReference type="PROSITE" id="PS50005">
    <property type="entry name" value="TPR"/>
    <property type="match status" value="1"/>
</dbReference>
<dbReference type="InterPro" id="IPR019734">
    <property type="entry name" value="TPR_rpt"/>
</dbReference>
<feature type="signal peptide" evidence="3">
    <location>
        <begin position="1"/>
        <end position="23"/>
    </location>
</feature>
<dbReference type="Pfam" id="PF12770">
    <property type="entry name" value="CHAT"/>
    <property type="match status" value="1"/>
</dbReference>
<protein>
    <submittedName>
        <fullName evidence="5">CHAT domain-containing protein</fullName>
    </submittedName>
</protein>
<dbReference type="Gene3D" id="1.25.40.10">
    <property type="entry name" value="Tetratricopeptide repeat domain"/>
    <property type="match status" value="1"/>
</dbReference>
<evidence type="ECO:0000256" key="2">
    <source>
        <dbReference type="SAM" id="Coils"/>
    </source>
</evidence>
<dbReference type="EMBL" id="JBHSHJ010000001">
    <property type="protein sequence ID" value="MFC4787639.1"/>
    <property type="molecule type" value="Genomic_DNA"/>
</dbReference>
<name>A0ABV9Q8V4_9BURK</name>
<feature type="coiled-coil region" evidence="2">
    <location>
        <begin position="467"/>
        <end position="501"/>
    </location>
</feature>
<dbReference type="InterPro" id="IPR011990">
    <property type="entry name" value="TPR-like_helical_dom_sf"/>
</dbReference>
<feature type="chain" id="PRO_5045888713" evidence="3">
    <location>
        <begin position="24"/>
        <end position="764"/>
    </location>
</feature>
<evidence type="ECO:0000256" key="3">
    <source>
        <dbReference type="SAM" id="SignalP"/>
    </source>
</evidence>
<sequence>MRSRLCRAVAAGWLAAVAGAAQAGLDLETVKLAANGQYTQLETLLETEAAQRPLGTRDRHALCFAYSKTKRYDRLFACLDQLARQVAQGDRRTRLFGLDDATPAIGLMRAEAQLELGLYPEAAAQAKAVMDWIAQEGSDDRDFELQAMSTRIVAAVMNGERSDAEKLLPRLEKMSTAFPLFDDYIPVRVFAVARSLAALGRFAEAATLLEGDRYFKLRRFLDNLFSGATFQGLNYWMWADLPRGYLLAKCRLETGRISEAKADLDRLLAIPAASANGEIYWLMLFDRGRIAEQEGQIEEAIRYYRQAIEIIERQRATIQTEINKIGFVTDKQTVYARLVTASLRVGQQAEALEIAERAKSRALVDLLAAKKEFGPDTASELARLETADSEIRVQGATDVAQGLRTRSQWSQTTTDLRQRRPALASLVTVAPASLQAIQSRLRPNEVLLEFYGSKDSLVAFVADGKGVKAFALEAAGLEEDVRALRRAMTEQEEAVNGLARRLYQRLLAPMYQDWAGKDLLIVPHGVLHYLPFSMLHDGSNALVAKAHLRVLPSSSVLLYLTMAPHRPTKPLLVFGNPDLGDAKLDLPSADAEARHIAKGMAQSTLLLRAAATETAFKELAPHYKYVHVASHGQFNASTPLASRLLLAKSAQDDGSLTVNELYGLRFSADLMVLSACETGLGRIMSGDDLVGLTRAFLYSGAHNIVASLWEVDDETTAELMQDFYQAVAAGVSKTKALRDAQNRLRLRHPHPFYWSAFYLTGSGD</sequence>
<keyword evidence="6" id="KW-1185">Reference proteome</keyword>
<dbReference type="RefSeq" id="WP_382429272.1">
    <property type="nucleotide sequence ID" value="NZ_JBHSHJ010000001.1"/>
</dbReference>
<dbReference type="PANTHER" id="PTHR10098">
    <property type="entry name" value="RAPSYN-RELATED"/>
    <property type="match status" value="1"/>
</dbReference>
<reference evidence="6" key="1">
    <citation type="journal article" date="2019" name="Int. J. Syst. Evol. Microbiol.">
        <title>The Global Catalogue of Microorganisms (GCM) 10K type strain sequencing project: providing services to taxonomists for standard genome sequencing and annotation.</title>
        <authorList>
            <consortium name="The Broad Institute Genomics Platform"/>
            <consortium name="The Broad Institute Genome Sequencing Center for Infectious Disease"/>
            <person name="Wu L."/>
            <person name="Ma J."/>
        </authorList>
    </citation>
    <scope>NUCLEOTIDE SEQUENCE [LARGE SCALE GENOMIC DNA]</scope>
    <source>
        <strain evidence="6">CCUG 49452</strain>
    </source>
</reference>
<gene>
    <name evidence="5" type="ORF">ACFO6X_01335</name>
</gene>
<feature type="repeat" description="TPR" evidence="1">
    <location>
        <begin position="281"/>
        <end position="314"/>
    </location>
</feature>
<comment type="caution">
    <text evidence="5">The sequence shown here is derived from an EMBL/GenBank/DDBJ whole genome shotgun (WGS) entry which is preliminary data.</text>
</comment>
<evidence type="ECO:0000313" key="5">
    <source>
        <dbReference type="EMBL" id="MFC4787639.1"/>
    </source>
</evidence>
<keyword evidence="3" id="KW-0732">Signal</keyword>
<dbReference type="SUPFAM" id="SSF48452">
    <property type="entry name" value="TPR-like"/>
    <property type="match status" value="1"/>
</dbReference>
<proteinExistence type="predicted"/>
<keyword evidence="2" id="KW-0175">Coiled coil</keyword>
<evidence type="ECO:0000313" key="6">
    <source>
        <dbReference type="Proteomes" id="UP001596001"/>
    </source>
</evidence>